<proteinExistence type="predicted"/>
<name>A0A643FGA7_IDEDE</name>
<dbReference type="Proteomes" id="UP000430120">
    <property type="component" value="Unassembled WGS sequence"/>
</dbReference>
<evidence type="ECO:0008006" key="4">
    <source>
        <dbReference type="Google" id="ProtNLM"/>
    </source>
</evidence>
<keyword evidence="1" id="KW-0732">Signal</keyword>
<reference evidence="2 3" key="1">
    <citation type="submission" date="2019-09" db="EMBL/GenBank/DDBJ databases">
        <title>Draft genome sequences of 48 bacterial type strains from the CCUG.</title>
        <authorList>
            <person name="Tunovic T."/>
            <person name="Pineiro-Iglesias B."/>
            <person name="Unosson C."/>
            <person name="Inganas E."/>
            <person name="Ohlen M."/>
            <person name="Cardew S."/>
            <person name="Jensie-Markopoulos S."/>
            <person name="Salva-Serra F."/>
            <person name="Jaen-Luchoro D."/>
            <person name="Karlsson R."/>
            <person name="Svensson-Stadler L."/>
            <person name="Chun J."/>
            <person name="Moore E."/>
        </authorList>
    </citation>
    <scope>NUCLEOTIDE SEQUENCE [LARGE SCALE GENOMIC DNA]</scope>
    <source>
        <strain evidence="2 3">CCUG 30977</strain>
    </source>
</reference>
<accession>A0A643FGA7</accession>
<dbReference type="SUPFAM" id="SSF53850">
    <property type="entry name" value="Periplasmic binding protein-like II"/>
    <property type="match status" value="1"/>
</dbReference>
<comment type="caution">
    <text evidence="2">The sequence shown here is derived from an EMBL/GenBank/DDBJ whole genome shotgun (WGS) entry which is preliminary data.</text>
</comment>
<dbReference type="EMBL" id="VZPB01000004">
    <property type="protein sequence ID" value="KAB0584731.1"/>
    <property type="molecule type" value="Genomic_DNA"/>
</dbReference>
<feature type="chain" id="PRO_5024885740" description="Phosphate ABC transporter substrate-binding protein" evidence="1">
    <location>
        <begin position="22"/>
        <end position="132"/>
    </location>
</feature>
<protein>
    <recommendedName>
        <fullName evidence="4">Phosphate ABC transporter substrate-binding protein</fullName>
    </recommendedName>
</protein>
<dbReference type="RefSeq" id="WP_151122376.1">
    <property type="nucleotide sequence ID" value="NZ_CP088082.1"/>
</dbReference>
<feature type="signal peptide" evidence="1">
    <location>
        <begin position="1"/>
        <end position="21"/>
    </location>
</feature>
<evidence type="ECO:0000313" key="2">
    <source>
        <dbReference type="EMBL" id="KAB0584731.1"/>
    </source>
</evidence>
<dbReference type="Gene3D" id="3.40.190.10">
    <property type="entry name" value="Periplasmic binding protein-like II"/>
    <property type="match status" value="1"/>
</dbReference>
<gene>
    <name evidence="2" type="ORF">F7Q92_02560</name>
</gene>
<dbReference type="AlphaFoldDB" id="A0A643FGA7"/>
<sequence length="132" mass="13579">MKYQTILGAALLSGLLGAAHAELVVIGAPGAAALSKDQVADVYLGKSNAATPVDLPEGNPLRGEFYTKATGRDAAQVKATWSRLVFTGKGQPPKEYPDAAAVKKAVAADPKTIGYIDKSAVDGSVKVLVTLN</sequence>
<evidence type="ECO:0000313" key="3">
    <source>
        <dbReference type="Proteomes" id="UP000430120"/>
    </source>
</evidence>
<evidence type="ECO:0000256" key="1">
    <source>
        <dbReference type="SAM" id="SignalP"/>
    </source>
</evidence>
<keyword evidence="3" id="KW-1185">Reference proteome</keyword>
<dbReference type="OrthoDB" id="5368589at2"/>
<organism evidence="2 3">
    <name type="scientific">Ideonella dechloratans</name>
    <dbReference type="NCBI Taxonomy" id="36863"/>
    <lineage>
        <taxon>Bacteria</taxon>
        <taxon>Pseudomonadati</taxon>
        <taxon>Pseudomonadota</taxon>
        <taxon>Betaproteobacteria</taxon>
        <taxon>Burkholderiales</taxon>
        <taxon>Sphaerotilaceae</taxon>
        <taxon>Ideonella</taxon>
    </lineage>
</organism>